<feature type="compositionally biased region" description="Polar residues" evidence="1">
    <location>
        <begin position="258"/>
        <end position="279"/>
    </location>
</feature>
<evidence type="ECO:0000256" key="1">
    <source>
        <dbReference type="SAM" id="MobiDB-lite"/>
    </source>
</evidence>
<proteinExistence type="predicted"/>
<feature type="region of interest" description="Disordered" evidence="1">
    <location>
        <begin position="223"/>
        <end position="279"/>
    </location>
</feature>
<sequence>MCILKGEGDVERDSNLEKRETNFTGWEPGQTVKGFPPFTIYPLLGPKPYFSPPCSLQSIGFGADFSAKVINPESTSKMSSYNNNFESLLLQTLMGRLQVQTPYPCTNSYLSQSLEDILLGSSAIHEDDNIDRTPLAKEESKLEKEIVHIILGGNTETLKPNSGHAVTIGEHHVCIGFHIEKGSNYCIWEWHGHIILFDDENGYSPEYIYGNYFERIAGKPTRLAEKDEEEKEERGGNLGLRELIGGGDSISGRVLHRSMNSGSQSVVKQGSESNKMQQD</sequence>
<organism evidence="2 3">
    <name type="scientific">Protea cynaroides</name>
    <dbReference type="NCBI Taxonomy" id="273540"/>
    <lineage>
        <taxon>Eukaryota</taxon>
        <taxon>Viridiplantae</taxon>
        <taxon>Streptophyta</taxon>
        <taxon>Embryophyta</taxon>
        <taxon>Tracheophyta</taxon>
        <taxon>Spermatophyta</taxon>
        <taxon>Magnoliopsida</taxon>
        <taxon>Proteales</taxon>
        <taxon>Proteaceae</taxon>
        <taxon>Protea</taxon>
    </lineage>
</organism>
<dbReference type="PANTHER" id="PTHR35286:SF1">
    <property type="entry name" value="EXPRESSED PROTEIN"/>
    <property type="match status" value="1"/>
</dbReference>
<keyword evidence="3" id="KW-1185">Reference proteome</keyword>
<name>A0A9Q0GYL5_9MAGN</name>
<evidence type="ECO:0000313" key="2">
    <source>
        <dbReference type="EMBL" id="KAJ4956586.1"/>
    </source>
</evidence>
<comment type="caution">
    <text evidence="2">The sequence shown here is derived from an EMBL/GenBank/DDBJ whole genome shotgun (WGS) entry which is preliminary data.</text>
</comment>
<dbReference type="Proteomes" id="UP001141806">
    <property type="component" value="Unassembled WGS sequence"/>
</dbReference>
<protein>
    <submittedName>
        <fullName evidence="2">Uncharacterized protein</fullName>
    </submittedName>
</protein>
<dbReference type="OrthoDB" id="1904011at2759"/>
<reference evidence="2" key="1">
    <citation type="journal article" date="2023" name="Plant J.">
        <title>The genome of the king protea, Protea cynaroides.</title>
        <authorList>
            <person name="Chang J."/>
            <person name="Duong T.A."/>
            <person name="Schoeman C."/>
            <person name="Ma X."/>
            <person name="Roodt D."/>
            <person name="Barker N."/>
            <person name="Li Z."/>
            <person name="Van de Peer Y."/>
            <person name="Mizrachi E."/>
        </authorList>
    </citation>
    <scope>NUCLEOTIDE SEQUENCE</scope>
    <source>
        <tissue evidence="2">Young leaves</tissue>
    </source>
</reference>
<accession>A0A9Q0GYL5</accession>
<dbReference type="AlphaFoldDB" id="A0A9Q0GYL5"/>
<dbReference type="PANTHER" id="PTHR35286">
    <property type="entry name" value="EXPRESSED PROTEIN"/>
    <property type="match status" value="1"/>
</dbReference>
<dbReference type="EMBL" id="JAMYWD010000011">
    <property type="protein sequence ID" value="KAJ4956586.1"/>
    <property type="molecule type" value="Genomic_DNA"/>
</dbReference>
<gene>
    <name evidence="2" type="ORF">NE237_013369</name>
</gene>
<evidence type="ECO:0000313" key="3">
    <source>
        <dbReference type="Proteomes" id="UP001141806"/>
    </source>
</evidence>